<evidence type="ECO:0000313" key="1">
    <source>
        <dbReference type="EMBL" id="GAM60264.1"/>
    </source>
</evidence>
<sequence length="109" mass="11623">MKKAPILLIAGSLLLTGCMSNQGSTELVKKPTLVMVDQGVSIASMQQVLELRESILNAQDGEVISIKPGHYRDLGSVTLTANNVTIKAEQQEPLSSMALLSSSLRVITT</sequence>
<dbReference type="SUPFAM" id="SSF51126">
    <property type="entry name" value="Pectin lyase-like"/>
    <property type="match status" value="1"/>
</dbReference>
<protein>
    <submittedName>
        <fullName evidence="1">Alginate lyase</fullName>
    </submittedName>
</protein>
<keyword evidence="1" id="KW-0456">Lyase</keyword>
<comment type="caution">
    <text evidence="1">The sequence shown here is derived from an EMBL/GenBank/DDBJ whole genome shotgun (WGS) entry which is preliminary data.</text>
</comment>
<dbReference type="GO" id="GO:0016829">
    <property type="term" value="F:lyase activity"/>
    <property type="evidence" value="ECO:0007669"/>
    <property type="project" value="UniProtKB-KW"/>
</dbReference>
<dbReference type="InterPro" id="IPR011050">
    <property type="entry name" value="Pectin_lyase_fold/virulence"/>
</dbReference>
<accession>A0A0B8PBG8</accession>
<organism evidence="1 2">
    <name type="scientific">Vibrio ishigakensis</name>
    <dbReference type="NCBI Taxonomy" id="1481914"/>
    <lineage>
        <taxon>Bacteria</taxon>
        <taxon>Pseudomonadati</taxon>
        <taxon>Pseudomonadota</taxon>
        <taxon>Gammaproteobacteria</taxon>
        <taxon>Vibrionales</taxon>
        <taxon>Vibrionaceae</taxon>
        <taxon>Vibrio</taxon>
    </lineage>
</organism>
<gene>
    <name evidence="1" type="ORF">JCM19232_597</name>
</gene>
<dbReference type="PROSITE" id="PS51257">
    <property type="entry name" value="PROKAR_LIPOPROTEIN"/>
    <property type="match status" value="1"/>
</dbReference>
<proteinExistence type="predicted"/>
<reference evidence="1 2" key="2">
    <citation type="submission" date="2015-01" db="EMBL/GenBank/DDBJ databases">
        <authorList>
            <consortium name="NBRP consortium"/>
            <person name="Sawabe T."/>
            <person name="Meirelles P."/>
            <person name="Feng G."/>
            <person name="Sayaka M."/>
            <person name="Hattori M."/>
            <person name="Ohkuma M."/>
        </authorList>
    </citation>
    <scope>NUCLEOTIDE SEQUENCE [LARGE SCALE GENOMIC DNA]</scope>
    <source>
        <strain evidence="1 2">JCM19232</strain>
    </source>
</reference>
<dbReference type="EMBL" id="BBSA01000001">
    <property type="protein sequence ID" value="GAM60264.1"/>
    <property type="molecule type" value="Genomic_DNA"/>
</dbReference>
<dbReference type="AlphaFoldDB" id="A0A0B8PBG8"/>
<name>A0A0B8PBG8_9VIBR</name>
<reference evidence="1 2" key="1">
    <citation type="submission" date="2015-01" db="EMBL/GenBank/DDBJ databases">
        <title>Vibrio sp. C5 JCM 19232 whole genome shotgun sequence.</title>
        <authorList>
            <person name="Sawabe T."/>
            <person name="Meirelles P."/>
            <person name="Feng G."/>
            <person name="Sayaka M."/>
            <person name="Hattori M."/>
            <person name="Ohkuma M."/>
        </authorList>
    </citation>
    <scope>NUCLEOTIDE SEQUENCE [LARGE SCALE GENOMIC DNA]</scope>
    <source>
        <strain evidence="1 2">JCM19232</strain>
    </source>
</reference>
<evidence type="ECO:0000313" key="2">
    <source>
        <dbReference type="Proteomes" id="UP000031670"/>
    </source>
</evidence>
<dbReference type="Proteomes" id="UP000031670">
    <property type="component" value="Unassembled WGS sequence"/>
</dbReference>